<protein>
    <submittedName>
        <fullName evidence="1">Uncharacterized protein</fullName>
    </submittedName>
</protein>
<dbReference type="EMBL" id="BKCJ011293927">
    <property type="protein sequence ID" value="GFD16540.1"/>
    <property type="molecule type" value="Genomic_DNA"/>
</dbReference>
<gene>
    <name evidence="1" type="ORF">Tci_888509</name>
</gene>
<feature type="non-terminal residue" evidence="1">
    <location>
        <position position="1"/>
    </location>
</feature>
<comment type="caution">
    <text evidence="1">The sequence shown here is derived from an EMBL/GenBank/DDBJ whole genome shotgun (WGS) entry which is preliminary data.</text>
</comment>
<name>A0A699U2M8_TANCI</name>
<sequence>PGFLRLIGFGQLLHRVAHAERSLRLRRQLHQHQPVLAEHGHFVERRVGAEQALQVHIDAAAVDGHDFVIDGEGGGGRRVRPDLPQGEVEQQRRERALVVDRHLAVGHAGLVAVEPEVHAGIGQTQVLAARVVVVLAQHNIQLLKVLGRRAHVAAGQ</sequence>
<feature type="non-terminal residue" evidence="1">
    <location>
        <position position="156"/>
    </location>
</feature>
<dbReference type="AlphaFoldDB" id="A0A699U2M8"/>
<reference evidence="1" key="1">
    <citation type="journal article" date="2019" name="Sci. Rep.">
        <title>Draft genome of Tanacetum cinerariifolium, the natural source of mosquito coil.</title>
        <authorList>
            <person name="Yamashiro T."/>
            <person name="Shiraishi A."/>
            <person name="Satake H."/>
            <person name="Nakayama K."/>
        </authorList>
    </citation>
    <scope>NUCLEOTIDE SEQUENCE</scope>
</reference>
<organism evidence="1">
    <name type="scientific">Tanacetum cinerariifolium</name>
    <name type="common">Dalmatian daisy</name>
    <name type="synonym">Chrysanthemum cinerariifolium</name>
    <dbReference type="NCBI Taxonomy" id="118510"/>
    <lineage>
        <taxon>Eukaryota</taxon>
        <taxon>Viridiplantae</taxon>
        <taxon>Streptophyta</taxon>
        <taxon>Embryophyta</taxon>
        <taxon>Tracheophyta</taxon>
        <taxon>Spermatophyta</taxon>
        <taxon>Magnoliopsida</taxon>
        <taxon>eudicotyledons</taxon>
        <taxon>Gunneridae</taxon>
        <taxon>Pentapetalae</taxon>
        <taxon>asterids</taxon>
        <taxon>campanulids</taxon>
        <taxon>Asterales</taxon>
        <taxon>Asteraceae</taxon>
        <taxon>Asteroideae</taxon>
        <taxon>Anthemideae</taxon>
        <taxon>Anthemidinae</taxon>
        <taxon>Tanacetum</taxon>
    </lineage>
</organism>
<accession>A0A699U2M8</accession>
<proteinExistence type="predicted"/>
<evidence type="ECO:0000313" key="1">
    <source>
        <dbReference type="EMBL" id="GFD16540.1"/>
    </source>
</evidence>